<protein>
    <submittedName>
        <fullName evidence="2">Uncharacterized protein</fullName>
    </submittedName>
</protein>
<dbReference type="EMBL" id="BLVO01000013">
    <property type="protein sequence ID" value="GFM34248.1"/>
    <property type="molecule type" value="Genomic_DNA"/>
</dbReference>
<reference evidence="2 3" key="1">
    <citation type="submission" date="2020-05" db="EMBL/GenBank/DDBJ databases">
        <title>Draft genome sequence of Desulfovibrio sp. strain HN2T.</title>
        <authorList>
            <person name="Ueno A."/>
            <person name="Tamazawa S."/>
            <person name="Tamamura S."/>
            <person name="Murakami T."/>
            <person name="Kiyama T."/>
            <person name="Inomata H."/>
            <person name="Amano Y."/>
            <person name="Miyakawa K."/>
            <person name="Tamaki H."/>
            <person name="Naganuma T."/>
            <person name="Kaneko K."/>
        </authorList>
    </citation>
    <scope>NUCLEOTIDE SEQUENCE [LARGE SCALE GENOMIC DNA]</scope>
    <source>
        <strain evidence="2 3">HN2</strain>
    </source>
</reference>
<proteinExistence type="predicted"/>
<sequence length="153" mass="17611">MRTLSRIFILAFMAVLLVQTQVLAKSFHEQPPMTNAEVEQFIKDFPGFKQWMYDSKLNAQAARPVVDKDGNPSFVWDDTVAKWFEGKSWTPERFFYTMTHCSAAIALVLHGDKLSGANRPPDMPYINDYEMNLVRQYQEPLMDALSAKVKKTN</sequence>
<evidence type="ECO:0000313" key="2">
    <source>
        <dbReference type="EMBL" id="GFM34248.1"/>
    </source>
</evidence>
<dbReference type="AlphaFoldDB" id="A0A7J0BKY2"/>
<keyword evidence="1" id="KW-0732">Signal</keyword>
<evidence type="ECO:0000313" key="3">
    <source>
        <dbReference type="Proteomes" id="UP000503840"/>
    </source>
</evidence>
<dbReference type="RefSeq" id="WP_174405857.1">
    <property type="nucleotide sequence ID" value="NZ_BLVO01000013.1"/>
</dbReference>
<name>A0A7J0BKY2_9BACT</name>
<evidence type="ECO:0000256" key="1">
    <source>
        <dbReference type="SAM" id="SignalP"/>
    </source>
</evidence>
<dbReference type="Proteomes" id="UP000503840">
    <property type="component" value="Unassembled WGS sequence"/>
</dbReference>
<keyword evidence="3" id="KW-1185">Reference proteome</keyword>
<comment type="caution">
    <text evidence="2">The sequence shown here is derived from an EMBL/GenBank/DDBJ whole genome shotgun (WGS) entry which is preliminary data.</text>
</comment>
<accession>A0A7J0BKY2</accession>
<organism evidence="2 3">
    <name type="scientific">Desulfovibrio subterraneus</name>
    <dbReference type="NCBI Taxonomy" id="2718620"/>
    <lineage>
        <taxon>Bacteria</taxon>
        <taxon>Pseudomonadati</taxon>
        <taxon>Thermodesulfobacteriota</taxon>
        <taxon>Desulfovibrionia</taxon>
        <taxon>Desulfovibrionales</taxon>
        <taxon>Desulfovibrionaceae</taxon>
        <taxon>Desulfovibrio</taxon>
    </lineage>
</organism>
<feature type="signal peptide" evidence="1">
    <location>
        <begin position="1"/>
        <end position="24"/>
    </location>
</feature>
<feature type="chain" id="PRO_5029794084" evidence="1">
    <location>
        <begin position="25"/>
        <end position="153"/>
    </location>
</feature>
<gene>
    <name evidence="2" type="ORF">DSM101010T_26130</name>
</gene>